<organism evidence="7 8">
    <name type="scientific">Gibbsiella quercinecans</name>
    <dbReference type="NCBI Taxonomy" id="929813"/>
    <lineage>
        <taxon>Bacteria</taxon>
        <taxon>Pseudomonadati</taxon>
        <taxon>Pseudomonadota</taxon>
        <taxon>Gammaproteobacteria</taxon>
        <taxon>Enterobacterales</taxon>
        <taxon>Yersiniaceae</taxon>
        <taxon>Gibbsiella</taxon>
    </lineage>
</organism>
<dbReference type="Pfam" id="PF00724">
    <property type="entry name" value="Oxidored_FMN"/>
    <property type="match status" value="1"/>
</dbReference>
<proteinExistence type="predicted"/>
<name>A0A250AVY0_9GAMM</name>
<dbReference type="KEGG" id="gqu:AWC35_01180"/>
<sequence>MSQLFKPISLGQLKLPNRIIIAPMCQYSANDGKASAWHLLHLGHLALSGAGLLIVEATAVSPEGRITPHDLGLWDDETERALAPVIQAVKKHATLPIGIQLGHAGRKAACAVPWQGGGQLSAADGGWQTLSASALPFAPQDEAPQAMSLTQIEQLKAQFVAAARRADRLGFDLIELHGAHGYLLHQFLSPLSNQRTDQYGGSLAGRMRLLLEIFTEVRAVFPAHKPIGVRISATDWVAGGWDEAQSITLTQELKTLGCAYIHVSSGGLSPQQQIPVGPNYQVPFAEGIKQQTGMPTIAVGLITEPEQAEAIVATGQADMVALARGILYNPRWPWHAAAKLGEKVNAPPQYWRSEPHVLKGLFNTD</sequence>
<dbReference type="CDD" id="cd02932">
    <property type="entry name" value="OYE_YqiM_FMN"/>
    <property type="match status" value="1"/>
</dbReference>
<accession>A0A250AVY0</accession>
<dbReference type="GO" id="GO:0003959">
    <property type="term" value="F:NADPH dehydrogenase activity"/>
    <property type="evidence" value="ECO:0007669"/>
    <property type="project" value="InterPro"/>
</dbReference>
<dbReference type="SUPFAM" id="SSF51395">
    <property type="entry name" value="FMN-linked oxidoreductases"/>
    <property type="match status" value="1"/>
</dbReference>
<evidence type="ECO:0000256" key="1">
    <source>
        <dbReference type="ARBA" id="ARBA00001917"/>
    </source>
</evidence>
<evidence type="ECO:0000256" key="4">
    <source>
        <dbReference type="ARBA" id="ARBA00022857"/>
    </source>
</evidence>
<dbReference type="GO" id="GO:0010181">
    <property type="term" value="F:FMN binding"/>
    <property type="evidence" value="ECO:0007669"/>
    <property type="project" value="InterPro"/>
</dbReference>
<dbReference type="Proteomes" id="UP000217182">
    <property type="component" value="Chromosome"/>
</dbReference>
<evidence type="ECO:0000259" key="6">
    <source>
        <dbReference type="Pfam" id="PF00724"/>
    </source>
</evidence>
<keyword evidence="4" id="KW-0521">NADP</keyword>
<keyword evidence="8" id="KW-1185">Reference proteome</keyword>
<dbReference type="PANTHER" id="PTHR43303">
    <property type="entry name" value="NADPH DEHYDROGENASE C23G7.10C-RELATED"/>
    <property type="match status" value="1"/>
</dbReference>
<gene>
    <name evidence="7" type="ORF">AWC35_01180</name>
</gene>
<dbReference type="OrthoDB" id="8523426at2"/>
<dbReference type="InterPro" id="IPR013785">
    <property type="entry name" value="Aldolase_TIM"/>
</dbReference>
<keyword evidence="3" id="KW-0288">FMN</keyword>
<evidence type="ECO:0000256" key="2">
    <source>
        <dbReference type="ARBA" id="ARBA00022630"/>
    </source>
</evidence>
<dbReference type="InterPro" id="IPR001155">
    <property type="entry name" value="OxRdtase_FMN_N"/>
</dbReference>
<dbReference type="RefSeq" id="WP_095844673.1">
    <property type="nucleotide sequence ID" value="NZ_CP014136.1"/>
</dbReference>
<evidence type="ECO:0000313" key="7">
    <source>
        <dbReference type="EMBL" id="ATA18074.1"/>
    </source>
</evidence>
<keyword evidence="2" id="KW-0285">Flavoprotein</keyword>
<feature type="domain" description="NADH:flavin oxidoreductase/NADH oxidase N-terminal" evidence="6">
    <location>
        <begin position="3"/>
        <end position="339"/>
    </location>
</feature>
<comment type="cofactor">
    <cofactor evidence="1">
        <name>FMN</name>
        <dbReference type="ChEBI" id="CHEBI:58210"/>
    </cofactor>
</comment>
<dbReference type="InterPro" id="IPR044152">
    <property type="entry name" value="YqjM-like"/>
</dbReference>
<keyword evidence="5" id="KW-0560">Oxidoreductase</keyword>
<evidence type="ECO:0000256" key="5">
    <source>
        <dbReference type="ARBA" id="ARBA00023002"/>
    </source>
</evidence>
<reference evidence="7 8" key="1">
    <citation type="submission" date="2016-01" db="EMBL/GenBank/DDBJ databases">
        <authorList>
            <person name="Oliw E.H."/>
        </authorList>
    </citation>
    <scope>NUCLEOTIDE SEQUENCE [LARGE SCALE GENOMIC DNA]</scope>
    <source>
        <strain evidence="7 8">FRB97</strain>
    </source>
</reference>
<protein>
    <submittedName>
        <fullName evidence="7">Oxidoreductase</fullName>
    </submittedName>
</protein>
<dbReference type="GO" id="GO:0050661">
    <property type="term" value="F:NADP binding"/>
    <property type="evidence" value="ECO:0007669"/>
    <property type="project" value="InterPro"/>
</dbReference>
<dbReference type="Gene3D" id="3.20.20.70">
    <property type="entry name" value="Aldolase class I"/>
    <property type="match status" value="1"/>
</dbReference>
<dbReference type="AlphaFoldDB" id="A0A250AVY0"/>
<dbReference type="PANTHER" id="PTHR43303:SF4">
    <property type="entry name" value="NADPH DEHYDROGENASE C23G7.10C-RELATED"/>
    <property type="match status" value="1"/>
</dbReference>
<dbReference type="EMBL" id="CP014136">
    <property type="protein sequence ID" value="ATA18074.1"/>
    <property type="molecule type" value="Genomic_DNA"/>
</dbReference>
<evidence type="ECO:0000256" key="3">
    <source>
        <dbReference type="ARBA" id="ARBA00022643"/>
    </source>
</evidence>
<evidence type="ECO:0000313" key="8">
    <source>
        <dbReference type="Proteomes" id="UP000217182"/>
    </source>
</evidence>